<keyword evidence="1" id="KW-0808">Transferase</keyword>
<dbReference type="GO" id="GO:0000030">
    <property type="term" value="F:mannosyltransferase activity"/>
    <property type="evidence" value="ECO:0007669"/>
    <property type="project" value="TreeGrafter"/>
</dbReference>
<evidence type="ECO:0000256" key="1">
    <source>
        <dbReference type="ARBA" id="ARBA00022679"/>
    </source>
</evidence>
<evidence type="ECO:0000256" key="2">
    <source>
        <dbReference type="SAM" id="SignalP"/>
    </source>
</evidence>
<feature type="signal peptide" evidence="2">
    <location>
        <begin position="1"/>
        <end position="18"/>
    </location>
</feature>
<dbReference type="GO" id="GO:0016020">
    <property type="term" value="C:membrane"/>
    <property type="evidence" value="ECO:0007669"/>
    <property type="project" value="GOC"/>
</dbReference>
<feature type="chain" id="PRO_5041253518" description="Glycosyltransferase" evidence="2">
    <location>
        <begin position="19"/>
        <end position="476"/>
    </location>
</feature>
<name>A0AA36J4K1_9DINO</name>
<keyword evidence="4" id="KW-1185">Reference proteome</keyword>
<evidence type="ECO:0008006" key="5">
    <source>
        <dbReference type="Google" id="ProtNLM"/>
    </source>
</evidence>
<keyword evidence="2" id="KW-0732">Signal</keyword>
<accession>A0AA36J4K1</accession>
<organism evidence="3 4">
    <name type="scientific">Effrenium voratum</name>
    <dbReference type="NCBI Taxonomy" id="2562239"/>
    <lineage>
        <taxon>Eukaryota</taxon>
        <taxon>Sar</taxon>
        <taxon>Alveolata</taxon>
        <taxon>Dinophyceae</taxon>
        <taxon>Suessiales</taxon>
        <taxon>Symbiodiniaceae</taxon>
        <taxon>Effrenium</taxon>
    </lineage>
</organism>
<dbReference type="GO" id="GO:0051999">
    <property type="term" value="P:mannosyl-inositol phosphorylceramide biosynthetic process"/>
    <property type="evidence" value="ECO:0007669"/>
    <property type="project" value="TreeGrafter"/>
</dbReference>
<evidence type="ECO:0000313" key="3">
    <source>
        <dbReference type="EMBL" id="CAJ1398445.1"/>
    </source>
</evidence>
<dbReference type="InterPro" id="IPR007577">
    <property type="entry name" value="GlycoTrfase_DXD_sugar-bd_CS"/>
</dbReference>
<dbReference type="PANTHER" id="PTHR32385">
    <property type="entry name" value="MANNOSYL PHOSPHORYLINOSITOL CERAMIDE SYNTHASE"/>
    <property type="match status" value="1"/>
</dbReference>
<protein>
    <recommendedName>
        <fullName evidence="5">Glycosyltransferase</fullName>
    </recommendedName>
</protein>
<comment type="caution">
    <text evidence="3">The sequence shown here is derived from an EMBL/GenBank/DDBJ whole genome shotgun (WGS) entry which is preliminary data.</text>
</comment>
<dbReference type="AlphaFoldDB" id="A0AA36J4K1"/>
<evidence type="ECO:0000313" key="4">
    <source>
        <dbReference type="Proteomes" id="UP001178507"/>
    </source>
</evidence>
<sequence length="476" mass="53442">MKMRLALARLALLPLALGLLVREKRNECKIFAMWDYHPNKVPFFIQKDIESWMKHSHGRCGSPVLLNDTNIKEYIPDLPAEYFRLPDHGARSDVIRYALIYHHGGIYMDTDILIAKDLTEVLDKVTTGQYDLLSYAGRKDCQKFSSNFLAGRKHSSFMKEVWEAQKKKLTNHCDSHGKETQACCPDDPNQRCQVHWGGLGEMVSHPVFEELIRSKKSLKTYCYAEQDGQSFVPEGLGTVLFTKRKLSDALPYFKSIKTKNPVDRLAYHLFNAQGFEREYDGSAIFDASLYVGALFRKSLGNISLTHMPADDGPATYCGSEGEMCRCAGRVYFGRKFDNDKDGDRLTLSQMTLAQHRTMMASGHIACSISDFGGDPQINRPKQCLCQAMQGVQMKSPANDGPATICANEGEMCHCHGKAYYGRKFEQKETAALSLAETVQSVYRMKTVQGQIRCSPQGFGGDPLVGTPKHCLCQTPH</sequence>
<dbReference type="PANTHER" id="PTHR32385:SF15">
    <property type="entry name" value="INOSITOL PHOSPHOCERAMIDE MANNOSYLTRANSFERASE 1"/>
    <property type="match status" value="1"/>
</dbReference>
<dbReference type="EMBL" id="CAUJNA010003300">
    <property type="protein sequence ID" value="CAJ1398445.1"/>
    <property type="molecule type" value="Genomic_DNA"/>
</dbReference>
<dbReference type="Proteomes" id="UP001178507">
    <property type="component" value="Unassembled WGS sequence"/>
</dbReference>
<dbReference type="SUPFAM" id="SSF53448">
    <property type="entry name" value="Nucleotide-diphospho-sugar transferases"/>
    <property type="match status" value="1"/>
</dbReference>
<dbReference type="InterPro" id="IPR029044">
    <property type="entry name" value="Nucleotide-diphossugar_trans"/>
</dbReference>
<proteinExistence type="predicted"/>
<dbReference type="InterPro" id="IPR051706">
    <property type="entry name" value="Glycosyltransferase_domain"/>
</dbReference>
<dbReference type="Pfam" id="PF04488">
    <property type="entry name" value="Gly_transf_sug"/>
    <property type="match status" value="1"/>
</dbReference>
<dbReference type="Gene3D" id="3.90.550.20">
    <property type="match status" value="1"/>
</dbReference>
<gene>
    <name evidence="3" type="ORF">EVOR1521_LOCUS22242</name>
</gene>
<reference evidence="3" key="1">
    <citation type="submission" date="2023-08" db="EMBL/GenBank/DDBJ databases">
        <authorList>
            <person name="Chen Y."/>
            <person name="Shah S."/>
            <person name="Dougan E. K."/>
            <person name="Thang M."/>
            <person name="Chan C."/>
        </authorList>
    </citation>
    <scope>NUCLEOTIDE SEQUENCE</scope>
</reference>